<evidence type="ECO:0000256" key="8">
    <source>
        <dbReference type="ARBA" id="ARBA00023136"/>
    </source>
</evidence>
<dbReference type="GeneID" id="110991136"/>
<accession>A0A8B8A7L9</accession>
<keyword evidence="5 10" id="KW-0276">Fatty acid metabolism</keyword>
<evidence type="ECO:0000256" key="2">
    <source>
        <dbReference type="ARBA" id="ARBA00022516"/>
    </source>
</evidence>
<dbReference type="Proteomes" id="UP000694845">
    <property type="component" value="Unplaced"/>
</dbReference>
<keyword evidence="6 10" id="KW-1133">Transmembrane helix</keyword>
<feature type="transmembrane region" description="Helical" evidence="10">
    <location>
        <begin position="80"/>
        <end position="100"/>
    </location>
</feature>
<evidence type="ECO:0000256" key="10">
    <source>
        <dbReference type="RuleBase" id="RU361115"/>
    </source>
</evidence>
<name>A0A8B8A7L9_ACAPL</name>
<comment type="similarity">
    <text evidence="10">Belongs to the ELO family.</text>
</comment>
<organism evidence="11 12">
    <name type="scientific">Acanthaster planci</name>
    <name type="common">Crown-of-thorns starfish</name>
    <dbReference type="NCBI Taxonomy" id="133434"/>
    <lineage>
        <taxon>Eukaryota</taxon>
        <taxon>Metazoa</taxon>
        <taxon>Echinodermata</taxon>
        <taxon>Eleutherozoa</taxon>
        <taxon>Asterozoa</taxon>
        <taxon>Asteroidea</taxon>
        <taxon>Valvatacea</taxon>
        <taxon>Valvatida</taxon>
        <taxon>Acanthasteridae</taxon>
        <taxon>Acanthaster</taxon>
    </lineage>
</organism>
<keyword evidence="3 10" id="KW-0808">Transferase</keyword>
<evidence type="ECO:0000256" key="4">
    <source>
        <dbReference type="ARBA" id="ARBA00022692"/>
    </source>
</evidence>
<feature type="transmembrane region" description="Helical" evidence="10">
    <location>
        <begin position="50"/>
        <end position="68"/>
    </location>
</feature>
<evidence type="ECO:0000256" key="3">
    <source>
        <dbReference type="ARBA" id="ARBA00022679"/>
    </source>
</evidence>
<evidence type="ECO:0000256" key="5">
    <source>
        <dbReference type="ARBA" id="ARBA00022832"/>
    </source>
</evidence>
<evidence type="ECO:0000256" key="9">
    <source>
        <dbReference type="ARBA" id="ARBA00023160"/>
    </source>
</evidence>
<feature type="transmembrane region" description="Helical" evidence="10">
    <location>
        <begin position="252"/>
        <end position="272"/>
    </location>
</feature>
<protein>
    <recommendedName>
        <fullName evidence="10">Elongation of very long chain fatty acids protein</fullName>
        <ecNumber evidence="10">2.3.1.199</ecNumber>
    </recommendedName>
    <alternativeName>
        <fullName evidence="10">Very-long-chain 3-oxoacyl-CoA synthase</fullName>
    </alternativeName>
</protein>
<evidence type="ECO:0000256" key="7">
    <source>
        <dbReference type="ARBA" id="ARBA00023098"/>
    </source>
</evidence>
<dbReference type="GO" id="GO:0030148">
    <property type="term" value="P:sphingolipid biosynthetic process"/>
    <property type="evidence" value="ECO:0007669"/>
    <property type="project" value="TreeGrafter"/>
</dbReference>
<keyword evidence="9 10" id="KW-0275">Fatty acid biosynthesis</keyword>
<proteinExistence type="inferred from homology"/>
<feature type="transmembrane region" description="Helical" evidence="10">
    <location>
        <begin position="164"/>
        <end position="182"/>
    </location>
</feature>
<dbReference type="AlphaFoldDB" id="A0A8B8A7L9"/>
<dbReference type="Pfam" id="PF01151">
    <property type="entry name" value="ELO"/>
    <property type="match status" value="1"/>
</dbReference>
<keyword evidence="8 10" id="KW-0472">Membrane</keyword>
<keyword evidence="4 10" id="KW-0812">Transmembrane</keyword>
<evidence type="ECO:0000256" key="1">
    <source>
        <dbReference type="ARBA" id="ARBA00004141"/>
    </source>
</evidence>
<dbReference type="GO" id="GO:0009922">
    <property type="term" value="F:fatty acid elongase activity"/>
    <property type="evidence" value="ECO:0007669"/>
    <property type="project" value="UniProtKB-EC"/>
</dbReference>
<reference evidence="12" key="1">
    <citation type="submission" date="2025-08" db="UniProtKB">
        <authorList>
            <consortium name="RefSeq"/>
        </authorList>
    </citation>
    <scope>IDENTIFICATION</scope>
</reference>
<evidence type="ECO:0000313" key="12">
    <source>
        <dbReference type="RefSeq" id="XP_022112031.1"/>
    </source>
</evidence>
<keyword evidence="2 10" id="KW-0444">Lipid biosynthesis</keyword>
<sequence length="284" mass="33272">MLSVFREFLVCGHVTKMEFVSGLGAKVVHVYDQLQEKGDPRVENWLLMKTPTPTACIVISYLLVVWLGPKAMADRKPLQLKPILVGYNFFLVGLSIYMFYEFRVTSWKANYSYGCQPVDYSNSELGLRMARVCWWYFFSKVIEVMDTIFFILRKKNNQITFLHVYHHSSMMINWYLGVKLVAGGQSFFLAMINSFVHIIMYSYYGLAALGPGMQKYLWWKRYMTQLQLVQFFAVIIHTGYSIYADCDFPMGFNYAVFLYCISLVVLFLNFYLKAYTTKKEKHKV</sequence>
<dbReference type="GO" id="GO:0034625">
    <property type="term" value="P:fatty acid elongation, monounsaturated fatty acid"/>
    <property type="evidence" value="ECO:0007669"/>
    <property type="project" value="TreeGrafter"/>
</dbReference>
<dbReference type="RefSeq" id="XP_022112031.1">
    <property type="nucleotide sequence ID" value="XM_022256339.1"/>
</dbReference>
<feature type="transmembrane region" description="Helical" evidence="10">
    <location>
        <begin position="188"/>
        <end position="210"/>
    </location>
</feature>
<feature type="transmembrane region" description="Helical" evidence="10">
    <location>
        <begin position="222"/>
        <end position="240"/>
    </location>
</feature>
<keyword evidence="11" id="KW-1185">Reference proteome</keyword>
<dbReference type="InterPro" id="IPR002076">
    <property type="entry name" value="ELO_fam"/>
</dbReference>
<gene>
    <name evidence="12" type="primary">LOC110991136</name>
</gene>
<dbReference type="KEGG" id="aplc:110991136"/>
<dbReference type="OrthoDB" id="434092at2759"/>
<comment type="catalytic activity">
    <reaction evidence="10">
        <text>a very-long-chain acyl-CoA + malonyl-CoA + H(+) = a very-long-chain 3-oxoacyl-CoA + CO2 + CoA</text>
        <dbReference type="Rhea" id="RHEA:32727"/>
        <dbReference type="ChEBI" id="CHEBI:15378"/>
        <dbReference type="ChEBI" id="CHEBI:16526"/>
        <dbReference type="ChEBI" id="CHEBI:57287"/>
        <dbReference type="ChEBI" id="CHEBI:57384"/>
        <dbReference type="ChEBI" id="CHEBI:90725"/>
        <dbReference type="ChEBI" id="CHEBI:90736"/>
        <dbReference type="EC" id="2.3.1.199"/>
    </reaction>
</comment>
<dbReference type="PANTHER" id="PTHR11157">
    <property type="entry name" value="FATTY ACID ACYL TRANSFERASE-RELATED"/>
    <property type="match status" value="1"/>
</dbReference>
<dbReference type="PROSITE" id="PS01188">
    <property type="entry name" value="ELO"/>
    <property type="match status" value="1"/>
</dbReference>
<evidence type="ECO:0000256" key="6">
    <source>
        <dbReference type="ARBA" id="ARBA00022989"/>
    </source>
</evidence>
<dbReference type="EC" id="2.3.1.199" evidence="10"/>
<dbReference type="InterPro" id="IPR030457">
    <property type="entry name" value="ELO_CS"/>
</dbReference>
<dbReference type="GO" id="GO:0019367">
    <property type="term" value="P:fatty acid elongation, saturated fatty acid"/>
    <property type="evidence" value="ECO:0007669"/>
    <property type="project" value="TreeGrafter"/>
</dbReference>
<evidence type="ECO:0000313" key="11">
    <source>
        <dbReference type="Proteomes" id="UP000694845"/>
    </source>
</evidence>
<dbReference type="GO" id="GO:0042761">
    <property type="term" value="P:very long-chain fatty acid biosynthetic process"/>
    <property type="evidence" value="ECO:0007669"/>
    <property type="project" value="TreeGrafter"/>
</dbReference>
<dbReference type="GO" id="GO:0034626">
    <property type="term" value="P:fatty acid elongation, polyunsaturated fatty acid"/>
    <property type="evidence" value="ECO:0007669"/>
    <property type="project" value="TreeGrafter"/>
</dbReference>
<keyword evidence="7 10" id="KW-0443">Lipid metabolism</keyword>
<comment type="subcellular location">
    <subcellularLocation>
        <location evidence="1">Membrane</location>
        <topology evidence="1">Multi-pass membrane protein</topology>
    </subcellularLocation>
</comment>
<dbReference type="PANTHER" id="PTHR11157:SF126">
    <property type="entry name" value="ELONGATION OF VERY LONG CHAIN FATTY ACIDS PROTEIN"/>
    <property type="match status" value="1"/>
</dbReference>
<dbReference type="GO" id="GO:0005789">
    <property type="term" value="C:endoplasmic reticulum membrane"/>
    <property type="evidence" value="ECO:0007669"/>
    <property type="project" value="TreeGrafter"/>
</dbReference>